<dbReference type="Gene3D" id="2.40.37.10">
    <property type="entry name" value="Lyase, Ornithine Decarboxylase, Chain A, domain 1"/>
    <property type="match status" value="1"/>
</dbReference>
<evidence type="ECO:0000313" key="11">
    <source>
        <dbReference type="Proteomes" id="UP000694920"/>
    </source>
</evidence>
<dbReference type="FunFam" id="3.20.20.10:FF:000005">
    <property type="entry name" value="Ornithine decarboxylase"/>
    <property type="match status" value="1"/>
</dbReference>
<dbReference type="SUPFAM" id="SSF50621">
    <property type="entry name" value="Alanine racemase C-terminal domain-like"/>
    <property type="match status" value="1"/>
</dbReference>
<feature type="active site" description="Proton donor" evidence="7">
    <location>
        <position position="343"/>
    </location>
</feature>
<protein>
    <submittedName>
        <fullName evidence="12">Ornithine decarboxylase 1 isoform X1</fullName>
    </submittedName>
</protein>
<evidence type="ECO:0000256" key="2">
    <source>
        <dbReference type="ARBA" id="ARBA00008872"/>
    </source>
</evidence>
<gene>
    <name evidence="12" type="primary">LOC107263814</name>
</gene>
<dbReference type="CDD" id="cd00622">
    <property type="entry name" value="PLPDE_III_ODC"/>
    <property type="match status" value="1"/>
</dbReference>
<dbReference type="InterPro" id="IPR002433">
    <property type="entry name" value="Orn_de-COase"/>
</dbReference>
<dbReference type="SUPFAM" id="SSF51419">
    <property type="entry name" value="PLP-binding barrel"/>
    <property type="match status" value="1"/>
</dbReference>
<dbReference type="Proteomes" id="UP000694920">
    <property type="component" value="Unplaced"/>
</dbReference>
<dbReference type="GO" id="GO:0005737">
    <property type="term" value="C:cytoplasm"/>
    <property type="evidence" value="ECO:0007669"/>
    <property type="project" value="TreeGrafter"/>
</dbReference>
<evidence type="ECO:0000256" key="8">
    <source>
        <dbReference type="RuleBase" id="RU003737"/>
    </source>
</evidence>
<dbReference type="PANTHER" id="PTHR11482">
    <property type="entry name" value="ARGININE/DIAMINOPIMELATE/ORNITHINE DECARBOXYLASE"/>
    <property type="match status" value="1"/>
</dbReference>
<dbReference type="Gene3D" id="3.20.20.10">
    <property type="entry name" value="Alanine racemase"/>
    <property type="match status" value="1"/>
</dbReference>
<dbReference type="GO" id="GO:0033387">
    <property type="term" value="P:putrescine biosynthetic process from arginine, via ornithine"/>
    <property type="evidence" value="ECO:0007669"/>
    <property type="project" value="TreeGrafter"/>
</dbReference>
<evidence type="ECO:0000259" key="10">
    <source>
        <dbReference type="Pfam" id="PF02784"/>
    </source>
</evidence>
<dbReference type="InterPro" id="IPR022657">
    <property type="entry name" value="De-COase2_CS"/>
</dbReference>
<dbReference type="PANTHER" id="PTHR11482:SF6">
    <property type="entry name" value="ORNITHINE DECARBOXYLASE 1-RELATED"/>
    <property type="match status" value="1"/>
</dbReference>
<feature type="domain" description="Orn/DAP/Arg decarboxylase 2 N-terminal" evidence="10">
    <location>
        <begin position="42"/>
        <end position="275"/>
    </location>
</feature>
<dbReference type="InterPro" id="IPR000183">
    <property type="entry name" value="Orn/DAP/Arg_de-COase"/>
</dbReference>
<evidence type="ECO:0000256" key="7">
    <source>
        <dbReference type="PIRSR" id="PIRSR600183-50"/>
    </source>
</evidence>
<evidence type="ECO:0000256" key="4">
    <source>
        <dbReference type="ARBA" id="ARBA00023115"/>
    </source>
</evidence>
<dbReference type="InterPro" id="IPR022644">
    <property type="entry name" value="De-COase2_N"/>
</dbReference>
<dbReference type="Pfam" id="PF00278">
    <property type="entry name" value="Orn_DAP_Arg_deC"/>
    <property type="match status" value="1"/>
</dbReference>
<keyword evidence="5" id="KW-0456">Lyase</keyword>
<dbReference type="RefSeq" id="XP_015586911.1">
    <property type="nucleotide sequence ID" value="XM_015731425.2"/>
</dbReference>
<dbReference type="Pfam" id="PF02784">
    <property type="entry name" value="Orn_Arg_deC_N"/>
    <property type="match status" value="1"/>
</dbReference>
<dbReference type="PRINTS" id="PR01179">
    <property type="entry name" value="ODADCRBXLASE"/>
</dbReference>
<keyword evidence="11" id="KW-1185">Reference proteome</keyword>
<evidence type="ECO:0000256" key="5">
    <source>
        <dbReference type="ARBA" id="ARBA00023239"/>
    </source>
</evidence>
<dbReference type="InterPro" id="IPR022643">
    <property type="entry name" value="De-COase2_C"/>
</dbReference>
<dbReference type="InterPro" id="IPR029066">
    <property type="entry name" value="PLP-binding_barrel"/>
</dbReference>
<evidence type="ECO:0000259" key="9">
    <source>
        <dbReference type="Pfam" id="PF00278"/>
    </source>
</evidence>
<evidence type="ECO:0000256" key="1">
    <source>
        <dbReference type="ARBA" id="ARBA00001933"/>
    </source>
</evidence>
<dbReference type="AlphaFoldDB" id="A0AAJ7BIP0"/>
<feature type="modified residue" description="N6-(pyridoxal phosphate)lysine" evidence="7">
    <location>
        <position position="65"/>
    </location>
</feature>
<evidence type="ECO:0000256" key="3">
    <source>
        <dbReference type="ARBA" id="ARBA00022898"/>
    </source>
</evidence>
<accession>A0AAJ7BIP0</accession>
<organism evidence="11 12">
    <name type="scientific">Cephus cinctus</name>
    <name type="common">Wheat stem sawfly</name>
    <dbReference type="NCBI Taxonomy" id="211228"/>
    <lineage>
        <taxon>Eukaryota</taxon>
        <taxon>Metazoa</taxon>
        <taxon>Ecdysozoa</taxon>
        <taxon>Arthropoda</taxon>
        <taxon>Hexapoda</taxon>
        <taxon>Insecta</taxon>
        <taxon>Pterygota</taxon>
        <taxon>Neoptera</taxon>
        <taxon>Endopterygota</taxon>
        <taxon>Hymenoptera</taxon>
        <taxon>Cephoidea</taxon>
        <taxon>Cephidae</taxon>
        <taxon>Cephus</taxon>
    </lineage>
</organism>
<dbReference type="InterPro" id="IPR009006">
    <property type="entry name" value="Ala_racemase/Decarboxylase_C"/>
</dbReference>
<proteinExistence type="inferred from homology"/>
<feature type="domain" description="Orn/DAP/Arg decarboxylase 2 C-terminal" evidence="9">
    <location>
        <begin position="276"/>
        <end position="370"/>
    </location>
</feature>
<name>A0AAJ7BIP0_CEPCN</name>
<keyword evidence="3 7" id="KW-0663">Pyridoxal phosphate</keyword>
<reference evidence="12" key="1">
    <citation type="submission" date="2025-08" db="UniProtKB">
        <authorList>
            <consortium name="RefSeq"/>
        </authorList>
    </citation>
    <scope>IDENTIFICATION</scope>
</reference>
<comment type="similarity">
    <text evidence="2 8">Belongs to the Orn/Lys/Arg decarboxylase class-II family.</text>
</comment>
<dbReference type="PRINTS" id="PR01182">
    <property type="entry name" value="ORNDCRBXLASE"/>
</dbReference>
<keyword evidence="4" id="KW-0620">Polyamine biosynthesis</keyword>
<comment type="function">
    <text evidence="6">Catalyzes the first and rate-limiting step of polyamine biosynthesis that converts ornithine into putrescine, which is the precursor for the polyamines, spermidine and spermine. Polyamines are essential for cell proliferation and are implicated in cellular processes, ranging from DNA replication to apoptosis.</text>
</comment>
<evidence type="ECO:0000313" key="12">
    <source>
        <dbReference type="RefSeq" id="XP_015586911.1"/>
    </source>
</evidence>
<dbReference type="GO" id="GO:0004586">
    <property type="term" value="F:ornithine decarboxylase activity"/>
    <property type="evidence" value="ECO:0007669"/>
    <property type="project" value="TreeGrafter"/>
</dbReference>
<dbReference type="KEGG" id="ccin:107263814"/>
<dbReference type="PROSITE" id="PS00879">
    <property type="entry name" value="ODR_DC_2_2"/>
    <property type="match status" value="1"/>
</dbReference>
<evidence type="ECO:0000256" key="6">
    <source>
        <dbReference type="ARBA" id="ARBA00037173"/>
    </source>
</evidence>
<comment type="cofactor">
    <cofactor evidence="1 7">
        <name>pyridoxal 5'-phosphate</name>
        <dbReference type="ChEBI" id="CHEBI:597326"/>
    </cofactor>
</comment>
<dbReference type="GeneID" id="107263814"/>
<sequence length="415" mass="46667">MTSTLNFDEIRIFEDCKDDLDIIREIIDTEKTKNGFHILDVGDVMTKHKNWISKIPKVVPHFAMKCNPNLTVIKVLAALNAGFDLIRLQYEIEKVIEFGVTGDRIIFANPTKLPAHIEFARRVNVSKMTIDNEEELLKIKELFPDAKIIIRFQCVLPSYECHLSAKFGCDPDQEAINLIQATKNLGMNLYGFSFHVGSPCDEPVAYKRGIEVCKRLIGVATSMGCNNVRLIDIGGGIPGDKGFELDEYAEVVNEALKNLDPSIEVISEPGRYYVASASSVVSYLHSKKIVPDGDNKKLIYYVSDGVYGSFIEELLNIRSRLPISLDKRASKEKFVSTIWGPTCDAYDCIVKDVLLPEFFVGDWLVWKNMGAYAIALATSFNGFFPPAVYPIMRKSTWETLLNDFARAGNLVEPRQ</sequence>